<keyword evidence="2" id="KW-0479">Metal-binding</keyword>
<dbReference type="Pfam" id="PF00172">
    <property type="entry name" value="Zn_clus"/>
    <property type="match status" value="1"/>
</dbReference>
<keyword evidence="4" id="KW-0238">DNA-binding</keyword>
<name>A0A0D2DMW0_9EURO</name>
<dbReference type="PANTHER" id="PTHR31001:SF79">
    <property type="entry name" value="ZN(II)2CYS6 TRANSCRIPTION FACTOR (EUROFUNG)"/>
    <property type="match status" value="1"/>
</dbReference>
<dbReference type="Gene3D" id="4.10.240.10">
    <property type="entry name" value="Zn(2)-C6 fungal-type DNA-binding domain"/>
    <property type="match status" value="1"/>
</dbReference>
<evidence type="ECO:0000256" key="7">
    <source>
        <dbReference type="SAM" id="Coils"/>
    </source>
</evidence>
<dbReference type="AlphaFoldDB" id="A0A0D2DMW0"/>
<reference evidence="9 10" key="1">
    <citation type="submission" date="2015-01" db="EMBL/GenBank/DDBJ databases">
        <title>The Genome Sequence of Capronia semiimmersa CBS27337.</title>
        <authorList>
            <consortium name="The Broad Institute Genomics Platform"/>
            <person name="Cuomo C."/>
            <person name="de Hoog S."/>
            <person name="Gorbushina A."/>
            <person name="Stielow B."/>
            <person name="Teixiera M."/>
            <person name="Abouelleil A."/>
            <person name="Chapman S.B."/>
            <person name="Priest M."/>
            <person name="Young S.K."/>
            <person name="Wortman J."/>
            <person name="Nusbaum C."/>
            <person name="Birren B."/>
        </authorList>
    </citation>
    <scope>NUCLEOTIDE SEQUENCE [LARGE SCALE GENOMIC DNA]</scope>
    <source>
        <strain evidence="9 10">CBS 27337</strain>
    </source>
</reference>
<evidence type="ECO:0000259" key="8">
    <source>
        <dbReference type="PROSITE" id="PS50048"/>
    </source>
</evidence>
<keyword evidence="6" id="KW-0539">Nucleus</keyword>
<evidence type="ECO:0000256" key="4">
    <source>
        <dbReference type="ARBA" id="ARBA00023125"/>
    </source>
</evidence>
<protein>
    <recommendedName>
        <fullName evidence="8">Zn(2)-C6 fungal-type domain-containing protein</fullName>
    </recommendedName>
</protein>
<evidence type="ECO:0000256" key="2">
    <source>
        <dbReference type="ARBA" id="ARBA00022723"/>
    </source>
</evidence>
<evidence type="ECO:0000256" key="6">
    <source>
        <dbReference type="ARBA" id="ARBA00023242"/>
    </source>
</evidence>
<keyword evidence="5" id="KW-0804">Transcription</keyword>
<dbReference type="Pfam" id="PF04082">
    <property type="entry name" value="Fungal_trans"/>
    <property type="match status" value="1"/>
</dbReference>
<dbReference type="SMART" id="SM00066">
    <property type="entry name" value="GAL4"/>
    <property type="match status" value="1"/>
</dbReference>
<evidence type="ECO:0000313" key="10">
    <source>
        <dbReference type="Proteomes" id="UP000054266"/>
    </source>
</evidence>
<sequence>MSRPRASHACRECRRKKLRCDLVKPSCTRCASSGSPCVYNGGSSGSRDFQFVQTTFHGSLGQSSGAASIASTEEVALSTARLRTLEEKLENLTAQVQALQGRNSAPSSVPASSEPPTDVANDIMKRVRTTESAASVEAMRESGAGHLLVQPGGRLRYVSRGHWAAMCEEAGEIEMLLRGQTRNDLPDAQKQTLPSSYGAVAAAPPAWDKAQRVPSKFRQPSPLHTLQIPDRSRADALFDAYISGFHPVVPLTHIPTLQRDYELVWDLHLSGGAPSGIQTMPLILAAFYAGAVVYHHPSLQNTRPDTDIERVATETRHEAISALHIANFPRVPTVAGLAAYLILQGMWMRDEEPLATSGDFGVAVRVAQMLGLHKDPSRFKTTVAPIQAEIQRRVWWHVFHCDVLVAVASGLPPLIERNSWDTMMVSDLYEDRFGTMEGLQHDEESRARYLQGANVPDASPLASPLGIWLQGKFQDALLVRKLLDKAFHEDQMTIQDMVSARNDLQLLRRQLRSRSQLIPIDGSDNTYENNPQFNMWAKVLLTTLGDKNWWFLHTPLLHRSITQAWQSLIPNLQLYCCAFLEQYIILCCAQDFIRFHWSWPGNHQPLHALMLVLKEVERNPAGAEVEISCTVIDQTMALCAPEGGITASGNGAMMQRPLTDGGAEAWDLIRRLRARVWTKIGRDPDVVLTRDDVESIVAQKLQAFKASGGILDLRTPLPNDMTGQFEQHAALSTTSPQTGTSFFASPLPGAAVDPCQFDHYTFGLGGGRPTPNINWEDWDQVFNAGYD</sequence>
<feature type="coiled-coil region" evidence="7">
    <location>
        <begin position="75"/>
        <end position="102"/>
    </location>
</feature>
<dbReference type="InterPro" id="IPR050613">
    <property type="entry name" value="Sec_Metabolite_Reg"/>
</dbReference>
<dbReference type="Proteomes" id="UP000054266">
    <property type="component" value="Unassembled WGS sequence"/>
</dbReference>
<dbReference type="EMBL" id="KN846961">
    <property type="protein sequence ID" value="KIW63662.1"/>
    <property type="molecule type" value="Genomic_DNA"/>
</dbReference>
<dbReference type="STRING" id="5601.A0A0D2DMW0"/>
<dbReference type="HOGENOM" id="CLU_006197_0_0_1"/>
<organism evidence="9 10">
    <name type="scientific">Phialophora macrospora</name>
    <dbReference type="NCBI Taxonomy" id="1851006"/>
    <lineage>
        <taxon>Eukaryota</taxon>
        <taxon>Fungi</taxon>
        <taxon>Dikarya</taxon>
        <taxon>Ascomycota</taxon>
        <taxon>Pezizomycotina</taxon>
        <taxon>Eurotiomycetes</taxon>
        <taxon>Chaetothyriomycetidae</taxon>
        <taxon>Chaetothyriales</taxon>
        <taxon>Herpotrichiellaceae</taxon>
        <taxon>Phialophora</taxon>
    </lineage>
</organism>
<comment type="subcellular location">
    <subcellularLocation>
        <location evidence="1">Nucleus</location>
    </subcellularLocation>
</comment>
<gene>
    <name evidence="9" type="ORF">PV04_08647</name>
</gene>
<dbReference type="CDD" id="cd00067">
    <property type="entry name" value="GAL4"/>
    <property type="match status" value="1"/>
</dbReference>
<dbReference type="PANTHER" id="PTHR31001">
    <property type="entry name" value="UNCHARACTERIZED TRANSCRIPTIONAL REGULATORY PROTEIN"/>
    <property type="match status" value="1"/>
</dbReference>
<keyword evidence="3" id="KW-0805">Transcription regulation</keyword>
<proteinExistence type="predicted"/>
<dbReference type="InterPro" id="IPR036864">
    <property type="entry name" value="Zn2-C6_fun-type_DNA-bd_sf"/>
</dbReference>
<dbReference type="GO" id="GO:0006351">
    <property type="term" value="P:DNA-templated transcription"/>
    <property type="evidence" value="ECO:0007669"/>
    <property type="project" value="InterPro"/>
</dbReference>
<dbReference type="GO" id="GO:0005634">
    <property type="term" value="C:nucleus"/>
    <property type="evidence" value="ECO:0007669"/>
    <property type="project" value="UniProtKB-SubCell"/>
</dbReference>
<evidence type="ECO:0000256" key="1">
    <source>
        <dbReference type="ARBA" id="ARBA00004123"/>
    </source>
</evidence>
<keyword evidence="10" id="KW-1185">Reference proteome</keyword>
<dbReference type="SMART" id="SM00906">
    <property type="entry name" value="Fungal_trans"/>
    <property type="match status" value="1"/>
</dbReference>
<dbReference type="InterPro" id="IPR001138">
    <property type="entry name" value="Zn2Cys6_DnaBD"/>
</dbReference>
<accession>A0A0D2DMW0</accession>
<dbReference type="PROSITE" id="PS00463">
    <property type="entry name" value="ZN2_CY6_FUNGAL_1"/>
    <property type="match status" value="1"/>
</dbReference>
<dbReference type="GO" id="GO:0000981">
    <property type="term" value="F:DNA-binding transcription factor activity, RNA polymerase II-specific"/>
    <property type="evidence" value="ECO:0007669"/>
    <property type="project" value="InterPro"/>
</dbReference>
<dbReference type="CDD" id="cd12148">
    <property type="entry name" value="fungal_TF_MHR"/>
    <property type="match status" value="1"/>
</dbReference>
<dbReference type="GO" id="GO:0008270">
    <property type="term" value="F:zinc ion binding"/>
    <property type="evidence" value="ECO:0007669"/>
    <property type="project" value="InterPro"/>
</dbReference>
<evidence type="ECO:0000256" key="5">
    <source>
        <dbReference type="ARBA" id="ARBA00023163"/>
    </source>
</evidence>
<dbReference type="SUPFAM" id="SSF57701">
    <property type="entry name" value="Zn2/Cys6 DNA-binding domain"/>
    <property type="match status" value="1"/>
</dbReference>
<keyword evidence="7" id="KW-0175">Coiled coil</keyword>
<dbReference type="PROSITE" id="PS50048">
    <property type="entry name" value="ZN2_CY6_FUNGAL_2"/>
    <property type="match status" value="1"/>
</dbReference>
<feature type="domain" description="Zn(2)-C6 fungal-type" evidence="8">
    <location>
        <begin position="9"/>
        <end position="39"/>
    </location>
</feature>
<dbReference type="GO" id="GO:0003677">
    <property type="term" value="F:DNA binding"/>
    <property type="evidence" value="ECO:0007669"/>
    <property type="project" value="UniProtKB-KW"/>
</dbReference>
<dbReference type="InterPro" id="IPR007219">
    <property type="entry name" value="XnlR_reg_dom"/>
</dbReference>
<evidence type="ECO:0000313" key="9">
    <source>
        <dbReference type="EMBL" id="KIW63662.1"/>
    </source>
</evidence>
<evidence type="ECO:0000256" key="3">
    <source>
        <dbReference type="ARBA" id="ARBA00023015"/>
    </source>
</evidence>